<dbReference type="InterPro" id="IPR029058">
    <property type="entry name" value="AB_hydrolase_fold"/>
</dbReference>
<protein>
    <recommendedName>
        <fullName evidence="3">Alpha/beta hydrolase</fullName>
    </recommendedName>
</protein>
<evidence type="ECO:0000313" key="1">
    <source>
        <dbReference type="EMBL" id="KZE34314.1"/>
    </source>
</evidence>
<dbReference type="Pfam" id="PF06821">
    <property type="entry name" value="Ser_hydrolase"/>
    <property type="match status" value="1"/>
</dbReference>
<evidence type="ECO:0000313" key="2">
    <source>
        <dbReference type="Proteomes" id="UP000076625"/>
    </source>
</evidence>
<name>A0A165FVD6_9NEIS</name>
<reference evidence="2" key="1">
    <citation type="submission" date="2016-01" db="EMBL/GenBank/DDBJ databases">
        <title>Draft genome of Chromobacterium sp. F49.</title>
        <authorList>
            <person name="Hong K.W."/>
        </authorList>
    </citation>
    <scope>NUCLEOTIDE SEQUENCE [LARGE SCALE GENOMIC DNA]</scope>
    <source>
        <strain evidence="2">CN10</strain>
    </source>
</reference>
<dbReference type="InterPro" id="IPR010662">
    <property type="entry name" value="RBBP9/YdeN"/>
</dbReference>
<dbReference type="Gene3D" id="3.40.50.1820">
    <property type="entry name" value="alpha/beta hydrolase"/>
    <property type="match status" value="1"/>
</dbReference>
<organism evidence="1 2">
    <name type="scientific">Crenobacter luteus</name>
    <dbReference type="NCBI Taxonomy" id="1452487"/>
    <lineage>
        <taxon>Bacteria</taxon>
        <taxon>Pseudomonadati</taxon>
        <taxon>Pseudomonadota</taxon>
        <taxon>Betaproteobacteria</taxon>
        <taxon>Neisseriales</taxon>
        <taxon>Neisseriaceae</taxon>
        <taxon>Crenobacter</taxon>
    </lineage>
</organism>
<dbReference type="AlphaFoldDB" id="A0A165FVD6"/>
<dbReference type="OrthoDB" id="9804993at2"/>
<dbReference type="RefSeq" id="WP_066610198.1">
    <property type="nucleotide sequence ID" value="NZ_LQQU01000008.1"/>
</dbReference>
<dbReference type="SUPFAM" id="SSF53474">
    <property type="entry name" value="alpha/beta-Hydrolases"/>
    <property type="match status" value="1"/>
</dbReference>
<sequence length="181" mass="18807">MANRILIVPDIGDPDPQHWQSLWERRNPTFARVALRDRAAPACADWVAGIDAAVAAAGPHTLLVAHGLGCLAVAHWAAAGGRPIRGALLVAVPDPDGPRFPAAATGFADPPRARFAFDSVVVASDDDPYADPAFARAIARDWGSRFAGAGAHGHLDAQSGLGVWPEGLVRLATLKGYGVAA</sequence>
<dbReference type="STRING" id="1452487.AVW16_06475"/>
<accession>A0A165FVD6</accession>
<dbReference type="GO" id="GO:0016787">
    <property type="term" value="F:hydrolase activity"/>
    <property type="evidence" value="ECO:0007669"/>
    <property type="project" value="InterPro"/>
</dbReference>
<gene>
    <name evidence="1" type="ORF">AVW16_06475</name>
</gene>
<proteinExistence type="predicted"/>
<dbReference type="EMBL" id="LQQU01000008">
    <property type="protein sequence ID" value="KZE34314.1"/>
    <property type="molecule type" value="Genomic_DNA"/>
</dbReference>
<comment type="caution">
    <text evidence="1">The sequence shown here is derived from an EMBL/GenBank/DDBJ whole genome shotgun (WGS) entry which is preliminary data.</text>
</comment>
<dbReference type="Proteomes" id="UP000076625">
    <property type="component" value="Unassembled WGS sequence"/>
</dbReference>
<evidence type="ECO:0008006" key="3">
    <source>
        <dbReference type="Google" id="ProtNLM"/>
    </source>
</evidence>
<keyword evidence="2" id="KW-1185">Reference proteome</keyword>